<reference evidence="3" key="1">
    <citation type="journal article" date="2015" name="PLoS Genet.">
        <title>The dynamic genome and transcriptome of the human fungal pathogen Blastomyces and close relative Emmonsia.</title>
        <authorList>
            <person name="Munoz J.F."/>
            <person name="Gauthier G.M."/>
            <person name="Desjardins C.A."/>
            <person name="Gallo J.E."/>
            <person name="Holder J."/>
            <person name="Sullivan T.D."/>
            <person name="Marty A.J."/>
            <person name="Carmen J.C."/>
            <person name="Chen Z."/>
            <person name="Ding L."/>
            <person name="Gujja S."/>
            <person name="Magrini V."/>
            <person name="Misas E."/>
            <person name="Mitreva M."/>
            <person name="Priest M."/>
            <person name="Saif S."/>
            <person name="Whiston E.A."/>
            <person name="Young S."/>
            <person name="Zeng Q."/>
            <person name="Goldman W.E."/>
            <person name="Mardis E.R."/>
            <person name="Taylor J.W."/>
            <person name="McEwen J.G."/>
            <person name="Clay O.K."/>
            <person name="Klein B.S."/>
            <person name="Cuomo C.A."/>
        </authorList>
    </citation>
    <scope>NUCLEOTIDE SEQUENCE [LARGE SCALE GENOMIC DNA]</scope>
    <source>
        <strain evidence="3">UAMH 139</strain>
    </source>
</reference>
<dbReference type="PANTHER" id="PTHR43040">
    <property type="entry name" value="RIBONUCLEASE D"/>
    <property type="match status" value="1"/>
</dbReference>
<organism evidence="2 3">
    <name type="scientific">Blastomyces silverae</name>
    <dbReference type="NCBI Taxonomy" id="2060906"/>
    <lineage>
        <taxon>Eukaryota</taxon>
        <taxon>Fungi</taxon>
        <taxon>Dikarya</taxon>
        <taxon>Ascomycota</taxon>
        <taxon>Pezizomycotina</taxon>
        <taxon>Eurotiomycetes</taxon>
        <taxon>Eurotiomycetidae</taxon>
        <taxon>Onygenales</taxon>
        <taxon>Ajellomycetaceae</taxon>
        <taxon>Blastomyces</taxon>
    </lineage>
</organism>
<dbReference type="PANTHER" id="PTHR43040:SF1">
    <property type="entry name" value="RIBONUCLEASE D"/>
    <property type="match status" value="1"/>
</dbReference>
<dbReference type="InterPro" id="IPR012337">
    <property type="entry name" value="RNaseH-like_sf"/>
</dbReference>
<evidence type="ECO:0000313" key="3">
    <source>
        <dbReference type="Proteomes" id="UP000053573"/>
    </source>
</evidence>
<dbReference type="GO" id="GO:0008408">
    <property type="term" value="F:3'-5' exonuclease activity"/>
    <property type="evidence" value="ECO:0007669"/>
    <property type="project" value="InterPro"/>
</dbReference>
<dbReference type="Proteomes" id="UP000053573">
    <property type="component" value="Unassembled WGS sequence"/>
</dbReference>
<dbReference type="SUPFAM" id="SSF53098">
    <property type="entry name" value="Ribonuclease H-like"/>
    <property type="match status" value="1"/>
</dbReference>
<comment type="caution">
    <text evidence="2">The sequence shown here is derived from an EMBL/GenBank/DDBJ whole genome shotgun (WGS) entry which is preliminary data.</text>
</comment>
<dbReference type="GO" id="GO:0003676">
    <property type="term" value="F:nucleic acid binding"/>
    <property type="evidence" value="ECO:0007669"/>
    <property type="project" value="InterPro"/>
</dbReference>
<gene>
    <name evidence="2" type="ORF">EMPG_14331</name>
</gene>
<accession>A0A0H1BH01</accession>
<name>A0A0H1BH01_9EURO</name>
<dbReference type="Gene3D" id="3.30.420.10">
    <property type="entry name" value="Ribonuclease H-like superfamily/Ribonuclease H"/>
    <property type="match status" value="1"/>
</dbReference>
<dbReference type="GO" id="GO:0006139">
    <property type="term" value="P:nucleobase-containing compound metabolic process"/>
    <property type="evidence" value="ECO:0007669"/>
    <property type="project" value="InterPro"/>
</dbReference>
<dbReference type="OrthoDB" id="26838at2759"/>
<dbReference type="AlphaFoldDB" id="A0A0H1BH01"/>
<protein>
    <recommendedName>
        <fullName evidence="1">3'-5' exonuclease domain-containing protein</fullName>
    </recommendedName>
</protein>
<proteinExistence type="predicted"/>
<dbReference type="EMBL" id="LDEV01002108">
    <property type="protein sequence ID" value="KLJ10287.1"/>
    <property type="molecule type" value="Genomic_DNA"/>
</dbReference>
<keyword evidence="3" id="KW-1185">Reference proteome</keyword>
<sequence length="270" mass="30137">MIASSVVDTTSSLIRLIDSLDNLPTNPPSLYIDLEGINLCREGSISILQLLDHPKEHVYLVDIHRLGEAAFTTSGTNGKSLKSILECPATPKVFFDVRNDSNALFFHFGIRLQGIEDIQLMENGSRPGPLSRKKFVSGLARCIEMDTPVSPTAKRLWKESKDKGARLFAPERGGSYEVFNVRPIPQALIDYCVQDVSFMPLLRTLYWSKLSPHWKAEVDGATKERIRVSQTLTYQPNTRDKTLSPWQGLNTKTVGMGNGLMGRLELFGGR</sequence>
<dbReference type="Pfam" id="PF01612">
    <property type="entry name" value="DNA_pol_A_exo1"/>
    <property type="match status" value="1"/>
</dbReference>
<dbReference type="InterPro" id="IPR002562">
    <property type="entry name" value="3'-5'_exonuclease_dom"/>
</dbReference>
<evidence type="ECO:0000259" key="1">
    <source>
        <dbReference type="Pfam" id="PF01612"/>
    </source>
</evidence>
<dbReference type="STRING" id="2060906.A0A0H1BH01"/>
<feature type="domain" description="3'-5' exonuclease" evidence="1">
    <location>
        <begin position="7"/>
        <end position="123"/>
    </location>
</feature>
<evidence type="ECO:0000313" key="2">
    <source>
        <dbReference type="EMBL" id="KLJ10287.1"/>
    </source>
</evidence>
<dbReference type="InterPro" id="IPR036397">
    <property type="entry name" value="RNaseH_sf"/>
</dbReference>